<dbReference type="EMBL" id="AUZZ01009632">
    <property type="protein sequence ID" value="EQD33141.1"/>
    <property type="molecule type" value="Genomic_DNA"/>
</dbReference>
<protein>
    <submittedName>
        <fullName evidence="1">Uncharacterized protein</fullName>
    </submittedName>
</protein>
<dbReference type="InterPro" id="IPR013785">
    <property type="entry name" value="Aldolase_TIM"/>
</dbReference>
<accession>T0YCY7</accession>
<reference evidence="1" key="1">
    <citation type="submission" date="2013-08" db="EMBL/GenBank/DDBJ databases">
        <authorList>
            <person name="Mendez C."/>
            <person name="Richter M."/>
            <person name="Ferrer M."/>
            <person name="Sanchez J."/>
        </authorList>
    </citation>
    <scope>NUCLEOTIDE SEQUENCE</scope>
</reference>
<name>T0YCY7_9ZZZZ</name>
<sequence length="167" mass="18002">HGIYVVDLDGVRSGRPQFDLLQEISRGQEMWVDAGPRNADQVMDVIVAGATRAVVSTRTLGGLDEIPAILQITGDFALELPIREGEVVFRRPRNQARDPRSAVEESFAGGVPAVLLEVSDRTVDWAFVRSITERGAVYVNGSFGPEAEGALRSAGARGGVFTPRDVL</sequence>
<dbReference type="InterPro" id="IPR006062">
    <property type="entry name" value="His_biosynth"/>
</dbReference>
<dbReference type="InterPro" id="IPR011060">
    <property type="entry name" value="RibuloseP-bd_barrel"/>
</dbReference>
<dbReference type="Pfam" id="PF00977">
    <property type="entry name" value="His_biosynth"/>
    <property type="match status" value="1"/>
</dbReference>
<organism evidence="1">
    <name type="scientific">mine drainage metagenome</name>
    <dbReference type="NCBI Taxonomy" id="410659"/>
    <lineage>
        <taxon>unclassified sequences</taxon>
        <taxon>metagenomes</taxon>
        <taxon>ecological metagenomes</taxon>
    </lineage>
</organism>
<dbReference type="AlphaFoldDB" id="T0YCY7"/>
<dbReference type="Gene3D" id="3.20.20.70">
    <property type="entry name" value="Aldolase class I"/>
    <property type="match status" value="1"/>
</dbReference>
<comment type="caution">
    <text evidence="1">The sequence shown here is derived from an EMBL/GenBank/DDBJ whole genome shotgun (WGS) entry which is preliminary data.</text>
</comment>
<reference evidence="1" key="2">
    <citation type="journal article" date="2014" name="ISME J.">
        <title>Microbial stratification in low pH oxic and suboxic macroscopic growths along an acid mine drainage.</title>
        <authorList>
            <person name="Mendez-Garcia C."/>
            <person name="Mesa V."/>
            <person name="Sprenger R.R."/>
            <person name="Richter M."/>
            <person name="Diez M.S."/>
            <person name="Solano J."/>
            <person name="Bargiela R."/>
            <person name="Golyshina O.V."/>
            <person name="Manteca A."/>
            <person name="Ramos J.L."/>
            <person name="Gallego J.R."/>
            <person name="Llorente I."/>
            <person name="Martins Dos Santos V.A."/>
            <person name="Jensen O.N."/>
            <person name="Pelaez A.I."/>
            <person name="Sanchez J."/>
            <person name="Ferrer M."/>
        </authorList>
    </citation>
    <scope>NUCLEOTIDE SEQUENCE</scope>
</reference>
<evidence type="ECO:0000313" key="1">
    <source>
        <dbReference type="EMBL" id="EQD33141.1"/>
    </source>
</evidence>
<proteinExistence type="predicted"/>
<dbReference type="GO" id="GO:0000105">
    <property type="term" value="P:L-histidine biosynthetic process"/>
    <property type="evidence" value="ECO:0007669"/>
    <property type="project" value="InterPro"/>
</dbReference>
<feature type="non-terminal residue" evidence="1">
    <location>
        <position position="167"/>
    </location>
</feature>
<feature type="non-terminal residue" evidence="1">
    <location>
        <position position="1"/>
    </location>
</feature>
<dbReference type="SUPFAM" id="SSF51366">
    <property type="entry name" value="Ribulose-phoshate binding barrel"/>
    <property type="match status" value="1"/>
</dbReference>
<gene>
    <name evidence="1" type="ORF">B2A_13315</name>
</gene>